<name>F8P3H6_SERL9</name>
<sequence>MSYVLSGTVFQTSPISSDKLSLTAQGRHQVTKHAFMSRRWYASRNTSALTWTGFK</sequence>
<protein>
    <submittedName>
        <fullName evidence="1">Uncharacterized protein</fullName>
    </submittedName>
</protein>
<dbReference type="OrthoDB" id="424974at2759"/>
<dbReference type="HOGENOM" id="CLU_3033848_0_0_1"/>
<proteinExistence type="predicted"/>
<reference evidence="1" key="1">
    <citation type="submission" date="2011-04" db="EMBL/GenBank/DDBJ databases">
        <title>Evolution of plant cell wall degrading machinery underlies the functional diversity of forest fungi.</title>
        <authorList>
            <consortium name="US DOE Joint Genome Institute (JGI-PGF)"/>
            <person name="Eastwood D.C."/>
            <person name="Floudas D."/>
            <person name="Binder M."/>
            <person name="Majcherczyk A."/>
            <person name="Schneider P."/>
            <person name="Aerts A."/>
            <person name="Asiegbu F.O."/>
            <person name="Baker S.E."/>
            <person name="Barry K."/>
            <person name="Bendiksby M."/>
            <person name="Blumentritt M."/>
            <person name="Coutinho P.M."/>
            <person name="Cullen D."/>
            <person name="Cullen D."/>
            <person name="Gathman A."/>
            <person name="Goodell B."/>
            <person name="Henrissat B."/>
            <person name="Ihrmark K."/>
            <person name="Kauserud H."/>
            <person name="Kohler A."/>
            <person name="LaButti K."/>
            <person name="Lapidus A."/>
            <person name="Lavin J.L."/>
            <person name="Lee Y.-H."/>
            <person name="Lindquist E."/>
            <person name="Lilly W."/>
            <person name="Lucas S."/>
            <person name="Morin E."/>
            <person name="Murat C."/>
            <person name="Oguiza J.A."/>
            <person name="Park J."/>
            <person name="Pisabarro A.G."/>
            <person name="Riley R."/>
            <person name="Rosling A."/>
            <person name="Salamov A."/>
            <person name="Schmidt O."/>
            <person name="Schmutz J."/>
            <person name="Skrede I."/>
            <person name="Stenlid J."/>
            <person name="Wiebenga A."/>
            <person name="Xie X."/>
            <person name="Kues U."/>
            <person name="Hibbett D.S."/>
            <person name="Hoffmeister D."/>
            <person name="Hogberg N."/>
            <person name="Martin F."/>
            <person name="Grigoriev I.V."/>
            <person name="Watkinson S.C."/>
        </authorList>
    </citation>
    <scope>NUCLEOTIDE SEQUENCE</scope>
    <source>
        <strain evidence="1">S7.9</strain>
    </source>
</reference>
<organism>
    <name type="scientific">Serpula lacrymans var. lacrymans (strain S7.9)</name>
    <name type="common">Dry rot fungus</name>
    <dbReference type="NCBI Taxonomy" id="578457"/>
    <lineage>
        <taxon>Eukaryota</taxon>
        <taxon>Fungi</taxon>
        <taxon>Dikarya</taxon>
        <taxon>Basidiomycota</taxon>
        <taxon>Agaricomycotina</taxon>
        <taxon>Agaricomycetes</taxon>
        <taxon>Agaricomycetidae</taxon>
        <taxon>Boletales</taxon>
        <taxon>Coniophorineae</taxon>
        <taxon>Serpulaceae</taxon>
        <taxon>Serpula</taxon>
    </lineage>
</organism>
<dbReference type="Proteomes" id="UP000008064">
    <property type="component" value="Unassembled WGS sequence"/>
</dbReference>
<accession>F8P3H6</accession>
<dbReference type="RefSeq" id="XP_007320614.1">
    <property type="nucleotide sequence ID" value="XM_007320552.1"/>
</dbReference>
<gene>
    <name evidence="1" type="ORF">SERLADRAFT_394700</name>
</gene>
<dbReference type="KEGG" id="sla:SERLADRAFT_394700"/>
<dbReference type="GeneID" id="18811693"/>
<dbReference type="AlphaFoldDB" id="F8P3H6"/>
<dbReference type="EMBL" id="GL945437">
    <property type="protein sequence ID" value="EGO22076.1"/>
    <property type="molecule type" value="Genomic_DNA"/>
</dbReference>
<evidence type="ECO:0000313" key="1">
    <source>
        <dbReference type="EMBL" id="EGO22076.1"/>
    </source>
</evidence>